<dbReference type="Proteomes" id="UP001595699">
    <property type="component" value="Unassembled WGS sequence"/>
</dbReference>
<protein>
    <submittedName>
        <fullName evidence="2">Uncharacterized protein</fullName>
    </submittedName>
</protein>
<feature type="transmembrane region" description="Helical" evidence="1">
    <location>
        <begin position="179"/>
        <end position="201"/>
    </location>
</feature>
<evidence type="ECO:0000256" key="1">
    <source>
        <dbReference type="SAM" id="Phobius"/>
    </source>
</evidence>
<dbReference type="EMBL" id="JBHRZH010000001">
    <property type="protein sequence ID" value="MFC3759312.1"/>
    <property type="molecule type" value="Genomic_DNA"/>
</dbReference>
<gene>
    <name evidence="2" type="ORF">ACFOUW_00540</name>
</gene>
<sequence length="321" mass="35783">MNTYGVDLVSYELRVRDALADLPADEVEELIQDLRGHLAEINAEFPEGVDEHALIDRLGLPEVYAGELRAAAGFEVPTRTPWKPTLRRRWASRYQRLREHPRLSRLHESWPTVRVGWWVLRGWLLGFALSMGFTDQQTMSPLPSLRTDDGWMGLVVILASIAVSVGFGRVMANRRGRRWMLLLVPVNIAALIGLSVLAFGYRADVQLPDYNEAHAAEPSNGNLVGSNGGPIMNIYAFDQDGKPLPNVYLFDQDGMPIELARETCNVTGEFALDNQYPRPLITYDELGECKEDATIPFTAVIKPVAPSLTLTSKTPETPEGQ</sequence>
<evidence type="ECO:0000313" key="3">
    <source>
        <dbReference type="Proteomes" id="UP001595699"/>
    </source>
</evidence>
<keyword evidence="1" id="KW-0812">Transmembrane</keyword>
<feature type="transmembrane region" description="Helical" evidence="1">
    <location>
        <begin position="115"/>
        <end position="133"/>
    </location>
</feature>
<organism evidence="2 3">
    <name type="scientific">Tenggerimyces flavus</name>
    <dbReference type="NCBI Taxonomy" id="1708749"/>
    <lineage>
        <taxon>Bacteria</taxon>
        <taxon>Bacillati</taxon>
        <taxon>Actinomycetota</taxon>
        <taxon>Actinomycetes</taxon>
        <taxon>Propionibacteriales</taxon>
        <taxon>Nocardioidaceae</taxon>
        <taxon>Tenggerimyces</taxon>
    </lineage>
</organism>
<reference evidence="3" key="1">
    <citation type="journal article" date="2019" name="Int. J. Syst. Evol. Microbiol.">
        <title>The Global Catalogue of Microorganisms (GCM) 10K type strain sequencing project: providing services to taxonomists for standard genome sequencing and annotation.</title>
        <authorList>
            <consortium name="The Broad Institute Genomics Platform"/>
            <consortium name="The Broad Institute Genome Sequencing Center for Infectious Disease"/>
            <person name="Wu L."/>
            <person name="Ma J."/>
        </authorList>
    </citation>
    <scope>NUCLEOTIDE SEQUENCE [LARGE SCALE GENOMIC DNA]</scope>
    <source>
        <strain evidence="3">CGMCC 4.7241</strain>
    </source>
</reference>
<feature type="transmembrane region" description="Helical" evidence="1">
    <location>
        <begin position="153"/>
        <end position="172"/>
    </location>
</feature>
<keyword evidence="3" id="KW-1185">Reference proteome</keyword>
<dbReference type="RefSeq" id="WP_205122286.1">
    <property type="nucleotide sequence ID" value="NZ_JAFBCM010000001.1"/>
</dbReference>
<name>A0ABV7Y3H8_9ACTN</name>
<proteinExistence type="predicted"/>
<keyword evidence="1" id="KW-0472">Membrane</keyword>
<accession>A0ABV7Y3H8</accession>
<keyword evidence="1" id="KW-1133">Transmembrane helix</keyword>
<comment type="caution">
    <text evidence="2">The sequence shown here is derived from an EMBL/GenBank/DDBJ whole genome shotgun (WGS) entry which is preliminary data.</text>
</comment>
<dbReference type="Pfam" id="PF22564">
    <property type="entry name" value="HAAS"/>
    <property type="match status" value="1"/>
</dbReference>
<evidence type="ECO:0000313" key="2">
    <source>
        <dbReference type="EMBL" id="MFC3759312.1"/>
    </source>
</evidence>